<name>A0A835KG47_9POAL</name>
<sequence length="220" mass="24589">MPIHGVLRRRPFTTPIFSLPDCLPPIPPTKPFPARCPPRAQLVGAASTPRTSQAELRPDSKNASLTVRRDPPPRARGAAPFRAPPSRPPLPPWRPGHLLRPSLRSSRACRSLKHARQVHAHLRIHGLDTNEFLLARLVELYLTLAPADDARGAVDGHGYRHARDAHQERVRRCTGMLMTGLMDVYFKCGEVKLAVRVFEEMPKRTSWRGGRPLLDSLTKG</sequence>
<dbReference type="AlphaFoldDB" id="A0A835KG47"/>
<proteinExistence type="predicted"/>
<evidence type="ECO:0000256" key="1">
    <source>
        <dbReference type="SAM" id="MobiDB-lite"/>
    </source>
</evidence>
<organism evidence="2 3">
    <name type="scientific">Digitaria exilis</name>
    <dbReference type="NCBI Taxonomy" id="1010633"/>
    <lineage>
        <taxon>Eukaryota</taxon>
        <taxon>Viridiplantae</taxon>
        <taxon>Streptophyta</taxon>
        <taxon>Embryophyta</taxon>
        <taxon>Tracheophyta</taxon>
        <taxon>Spermatophyta</taxon>
        <taxon>Magnoliopsida</taxon>
        <taxon>Liliopsida</taxon>
        <taxon>Poales</taxon>
        <taxon>Poaceae</taxon>
        <taxon>PACMAD clade</taxon>
        <taxon>Panicoideae</taxon>
        <taxon>Panicodae</taxon>
        <taxon>Paniceae</taxon>
        <taxon>Anthephorinae</taxon>
        <taxon>Digitaria</taxon>
    </lineage>
</organism>
<protein>
    <recommendedName>
        <fullName evidence="4">Pentatricopeptide repeat-containing protein</fullName>
    </recommendedName>
</protein>
<keyword evidence="3" id="KW-1185">Reference proteome</keyword>
<evidence type="ECO:0008006" key="4">
    <source>
        <dbReference type="Google" id="ProtNLM"/>
    </source>
</evidence>
<reference evidence="2" key="1">
    <citation type="submission" date="2020-07" db="EMBL/GenBank/DDBJ databases">
        <title>Genome sequence and genetic diversity analysis of an under-domesticated orphan crop, white fonio (Digitaria exilis).</title>
        <authorList>
            <person name="Bennetzen J.L."/>
            <person name="Chen S."/>
            <person name="Ma X."/>
            <person name="Wang X."/>
            <person name="Yssel A.E.J."/>
            <person name="Chaluvadi S.R."/>
            <person name="Johnson M."/>
            <person name="Gangashetty P."/>
            <person name="Hamidou F."/>
            <person name="Sanogo M.D."/>
            <person name="Zwaenepoel A."/>
            <person name="Wallace J."/>
            <person name="Van De Peer Y."/>
            <person name="Van Deynze A."/>
        </authorList>
    </citation>
    <scope>NUCLEOTIDE SEQUENCE</scope>
    <source>
        <tissue evidence="2">Leaves</tissue>
    </source>
</reference>
<dbReference type="OrthoDB" id="10647494at2759"/>
<feature type="compositionally biased region" description="Pro residues" evidence="1">
    <location>
        <begin position="82"/>
        <end position="94"/>
    </location>
</feature>
<dbReference type="Gene3D" id="1.25.40.10">
    <property type="entry name" value="Tetratricopeptide repeat domain"/>
    <property type="match status" value="1"/>
</dbReference>
<gene>
    <name evidence="2" type="ORF">HU200_019873</name>
</gene>
<dbReference type="InterPro" id="IPR011990">
    <property type="entry name" value="TPR-like_helical_dom_sf"/>
</dbReference>
<accession>A0A835KG47</accession>
<evidence type="ECO:0000313" key="2">
    <source>
        <dbReference type="EMBL" id="KAF8726133.1"/>
    </source>
</evidence>
<feature type="region of interest" description="Disordered" evidence="1">
    <location>
        <begin position="30"/>
        <end position="94"/>
    </location>
</feature>
<dbReference type="Proteomes" id="UP000636709">
    <property type="component" value="Unassembled WGS sequence"/>
</dbReference>
<evidence type="ECO:0000313" key="3">
    <source>
        <dbReference type="Proteomes" id="UP000636709"/>
    </source>
</evidence>
<comment type="caution">
    <text evidence="2">The sequence shown here is derived from an EMBL/GenBank/DDBJ whole genome shotgun (WGS) entry which is preliminary data.</text>
</comment>
<dbReference type="EMBL" id="JACEFO010001652">
    <property type="protein sequence ID" value="KAF8726133.1"/>
    <property type="molecule type" value="Genomic_DNA"/>
</dbReference>